<feature type="compositionally biased region" description="Basic and acidic residues" evidence="1">
    <location>
        <begin position="146"/>
        <end position="163"/>
    </location>
</feature>
<accession>A0A7C3YF57</accession>
<dbReference type="SUPFAM" id="SSF52980">
    <property type="entry name" value="Restriction endonuclease-like"/>
    <property type="match status" value="1"/>
</dbReference>
<dbReference type="Pfam" id="PF04471">
    <property type="entry name" value="Mrr_cat"/>
    <property type="match status" value="1"/>
</dbReference>
<feature type="region of interest" description="Disordered" evidence="1">
    <location>
        <begin position="143"/>
        <end position="163"/>
    </location>
</feature>
<name>A0A7C3YF57_9EURY</name>
<organism evidence="3">
    <name type="scientific">Geoglobus ahangari</name>
    <dbReference type="NCBI Taxonomy" id="113653"/>
    <lineage>
        <taxon>Archaea</taxon>
        <taxon>Methanobacteriati</taxon>
        <taxon>Methanobacteriota</taxon>
        <taxon>Archaeoglobi</taxon>
        <taxon>Archaeoglobales</taxon>
        <taxon>Archaeoglobaceae</taxon>
        <taxon>Geoglobus</taxon>
    </lineage>
</organism>
<evidence type="ECO:0000313" key="3">
    <source>
        <dbReference type="EMBL" id="HGE66020.1"/>
    </source>
</evidence>
<evidence type="ECO:0000259" key="2">
    <source>
        <dbReference type="Pfam" id="PF04471"/>
    </source>
</evidence>
<protein>
    <recommendedName>
        <fullName evidence="2">Restriction endonuclease type IV Mrr domain-containing protein</fullName>
    </recommendedName>
</protein>
<dbReference type="GO" id="GO:0009307">
    <property type="term" value="P:DNA restriction-modification system"/>
    <property type="evidence" value="ECO:0007669"/>
    <property type="project" value="InterPro"/>
</dbReference>
<sequence length="163" mass="18142">MSSSAEGFTAVELSSAEIERPAALQSPAEIGRALEDAVRTVFESMGFNAFVRHRLKGKSGAEREIDVYAEKQIGTDVFRIGVECKNWKQSVDRSTLDRYLASWLDCGFNMFIVIAKDFSEEAKKFAKTKRVYDRNSTASAGCNTYRDLRAEKPVPGKASQDRG</sequence>
<reference evidence="3" key="1">
    <citation type="journal article" date="2020" name="mSystems">
        <title>Genome- and Community-Level Interaction Insights into Carbon Utilization and Element Cycling Functions of Hydrothermarchaeota in Hydrothermal Sediment.</title>
        <authorList>
            <person name="Zhou Z."/>
            <person name="Liu Y."/>
            <person name="Xu W."/>
            <person name="Pan J."/>
            <person name="Luo Z.H."/>
            <person name="Li M."/>
        </authorList>
    </citation>
    <scope>NUCLEOTIDE SEQUENCE [LARGE SCALE GENOMIC DNA]</scope>
    <source>
        <strain evidence="3">SpSt-97</strain>
    </source>
</reference>
<comment type="caution">
    <text evidence="3">The sequence shown here is derived from an EMBL/GenBank/DDBJ whole genome shotgun (WGS) entry which is preliminary data.</text>
</comment>
<evidence type="ECO:0000256" key="1">
    <source>
        <dbReference type="SAM" id="MobiDB-lite"/>
    </source>
</evidence>
<gene>
    <name evidence="3" type="ORF">ENX77_02670</name>
</gene>
<dbReference type="Gene3D" id="3.40.1350.10">
    <property type="match status" value="1"/>
</dbReference>
<dbReference type="GO" id="GO:0004519">
    <property type="term" value="F:endonuclease activity"/>
    <property type="evidence" value="ECO:0007669"/>
    <property type="project" value="InterPro"/>
</dbReference>
<dbReference type="GO" id="GO:0003677">
    <property type="term" value="F:DNA binding"/>
    <property type="evidence" value="ECO:0007669"/>
    <property type="project" value="InterPro"/>
</dbReference>
<dbReference type="EMBL" id="DTPI01000019">
    <property type="protein sequence ID" value="HGE66020.1"/>
    <property type="molecule type" value="Genomic_DNA"/>
</dbReference>
<proteinExistence type="predicted"/>
<dbReference type="AlphaFoldDB" id="A0A7C3YF57"/>
<feature type="domain" description="Restriction endonuclease type IV Mrr" evidence="2">
    <location>
        <begin position="32"/>
        <end position="130"/>
    </location>
</feature>
<dbReference type="InterPro" id="IPR011335">
    <property type="entry name" value="Restrct_endonuc-II-like"/>
</dbReference>
<dbReference type="InterPro" id="IPR011856">
    <property type="entry name" value="tRNA_endonuc-like_dom_sf"/>
</dbReference>
<dbReference type="InterPro" id="IPR007560">
    <property type="entry name" value="Restrct_endonuc_IV_Mrr"/>
</dbReference>